<evidence type="ECO:0000259" key="6">
    <source>
        <dbReference type="Pfam" id="PF25917"/>
    </source>
</evidence>
<evidence type="ECO:0000256" key="3">
    <source>
        <dbReference type="SAM" id="Coils"/>
    </source>
</evidence>
<dbReference type="InterPro" id="IPR058627">
    <property type="entry name" value="MdtA-like_C"/>
</dbReference>
<dbReference type="EMBL" id="JBHSPP010000005">
    <property type="protein sequence ID" value="MFC5705189.1"/>
    <property type="molecule type" value="Genomic_DNA"/>
</dbReference>
<dbReference type="Proteomes" id="UP001596132">
    <property type="component" value="Unassembled WGS sequence"/>
</dbReference>
<reference evidence="10" key="1">
    <citation type="journal article" date="2019" name="Int. J. Syst. Evol. Microbiol.">
        <title>The Global Catalogue of Microorganisms (GCM) 10K type strain sequencing project: providing services to taxonomists for standard genome sequencing and annotation.</title>
        <authorList>
            <consortium name="The Broad Institute Genomics Platform"/>
            <consortium name="The Broad Institute Genome Sequencing Center for Infectious Disease"/>
            <person name="Wu L."/>
            <person name="Ma J."/>
        </authorList>
    </citation>
    <scope>NUCLEOTIDE SEQUENCE [LARGE SCALE GENOMIC DNA]</scope>
    <source>
        <strain evidence="10">KCTC 15012</strain>
    </source>
</reference>
<gene>
    <name evidence="9" type="ORF">ACFPVW_03670</name>
</gene>
<evidence type="ECO:0000256" key="1">
    <source>
        <dbReference type="ARBA" id="ARBA00004519"/>
    </source>
</evidence>
<feature type="chain" id="PRO_5046281317" evidence="4">
    <location>
        <begin position="26"/>
        <end position="399"/>
    </location>
</feature>
<feature type="domain" description="Multidrug resistance protein MdtA-like barrel-sandwich hybrid" evidence="6">
    <location>
        <begin position="67"/>
        <end position="208"/>
    </location>
</feature>
<evidence type="ECO:0000256" key="4">
    <source>
        <dbReference type="SAM" id="SignalP"/>
    </source>
</evidence>
<evidence type="ECO:0000259" key="5">
    <source>
        <dbReference type="Pfam" id="PF25876"/>
    </source>
</evidence>
<feature type="domain" description="Multidrug resistance protein MdtA-like C-terminal permuted SH3" evidence="8">
    <location>
        <begin position="309"/>
        <end position="368"/>
    </location>
</feature>
<feature type="domain" description="Multidrug resistance protein MdtA-like alpha-helical hairpin" evidence="5">
    <location>
        <begin position="108"/>
        <end position="177"/>
    </location>
</feature>
<keyword evidence="3" id="KW-0175">Coiled coil</keyword>
<comment type="subcellular location">
    <subcellularLocation>
        <location evidence="1">Cell inner membrane</location>
        <topology evidence="1">Lipid-anchor</topology>
    </subcellularLocation>
</comment>
<dbReference type="Pfam" id="PF25967">
    <property type="entry name" value="RND-MFP_C"/>
    <property type="match status" value="1"/>
</dbReference>
<comment type="caution">
    <text evidence="9">The sequence shown here is derived from an EMBL/GenBank/DDBJ whole genome shotgun (WGS) entry which is preliminary data.</text>
</comment>
<evidence type="ECO:0000259" key="7">
    <source>
        <dbReference type="Pfam" id="PF25944"/>
    </source>
</evidence>
<feature type="signal peptide" evidence="4">
    <location>
        <begin position="1"/>
        <end position="25"/>
    </location>
</feature>
<dbReference type="InterPro" id="IPR006143">
    <property type="entry name" value="RND_pump_MFP"/>
</dbReference>
<dbReference type="NCBIfam" id="TIGR01730">
    <property type="entry name" value="RND_mfp"/>
    <property type="match status" value="1"/>
</dbReference>
<dbReference type="Pfam" id="PF25876">
    <property type="entry name" value="HH_MFP_RND"/>
    <property type="match status" value="1"/>
</dbReference>
<dbReference type="InterPro" id="IPR058626">
    <property type="entry name" value="MdtA-like_b-barrel"/>
</dbReference>
<comment type="similarity">
    <text evidence="2">Belongs to the membrane fusion protein (MFP) (TC 8.A.1) family.</text>
</comment>
<dbReference type="SUPFAM" id="SSF111369">
    <property type="entry name" value="HlyD-like secretion proteins"/>
    <property type="match status" value="1"/>
</dbReference>
<dbReference type="PROSITE" id="PS51257">
    <property type="entry name" value="PROKAR_LIPOPROTEIN"/>
    <property type="match status" value="1"/>
</dbReference>
<evidence type="ECO:0000259" key="8">
    <source>
        <dbReference type="Pfam" id="PF25967"/>
    </source>
</evidence>
<dbReference type="Gene3D" id="2.40.30.170">
    <property type="match status" value="1"/>
</dbReference>
<sequence>MKVPGIRRKTFKRGCMALALAGVLAGCGDNKGGDAQAQPQVPVVVATVTPTDVPLTTDVVGETAGFREIEVRSRVSGILLKRTYVEGQPVKANQELFLIDPAPYQAALEQAQGSLAQEQARLNKARADRERIIPLYRRQVVSRKDYDDTIANYEAAVASLQAAQAQVKEAALNLGYTQVTAPIDGMASKSSQSEGSLISTSGDNGLLTTITQFDPLYVNFSYSEQDRLIFDNFLKSGQVKANTDANWRTHIRLTDGSIYPQPGHLNFSDNRVDPQTGTIRARAIFDNKQGALLPGQFVRMTIELGVRKNAILVPSRAIVQSQADRMVMVVNSDNKVEPRVVKLGQGIEDKVLVTSGLKAGEHYVVEGLMKARPGALVKPVSAEQMQAITAKVIDHSAGK</sequence>
<evidence type="ECO:0000256" key="2">
    <source>
        <dbReference type="ARBA" id="ARBA00009477"/>
    </source>
</evidence>
<accession>A0ABW0Y8W8</accession>
<feature type="coiled-coil region" evidence="3">
    <location>
        <begin position="108"/>
        <end position="173"/>
    </location>
</feature>
<dbReference type="Gene3D" id="2.40.420.20">
    <property type="match status" value="1"/>
</dbReference>
<feature type="domain" description="Multidrug resistance protein MdtA-like beta-barrel" evidence="7">
    <location>
        <begin position="215"/>
        <end position="305"/>
    </location>
</feature>
<dbReference type="PANTHER" id="PTHR30158">
    <property type="entry name" value="ACRA/E-RELATED COMPONENT OF DRUG EFFLUX TRANSPORTER"/>
    <property type="match status" value="1"/>
</dbReference>
<dbReference type="Gene3D" id="2.40.50.100">
    <property type="match status" value="1"/>
</dbReference>
<dbReference type="Gene3D" id="1.10.287.470">
    <property type="entry name" value="Helix hairpin bin"/>
    <property type="match status" value="1"/>
</dbReference>
<dbReference type="InterPro" id="IPR058625">
    <property type="entry name" value="MdtA-like_BSH"/>
</dbReference>
<evidence type="ECO:0000313" key="9">
    <source>
        <dbReference type="EMBL" id="MFC5705189.1"/>
    </source>
</evidence>
<dbReference type="InterPro" id="IPR058624">
    <property type="entry name" value="MdtA-like_HH"/>
</dbReference>
<organism evidence="9 10">
    <name type="scientific">Aeromonas eucrenophila</name>
    <dbReference type="NCBI Taxonomy" id="649"/>
    <lineage>
        <taxon>Bacteria</taxon>
        <taxon>Pseudomonadati</taxon>
        <taxon>Pseudomonadota</taxon>
        <taxon>Gammaproteobacteria</taxon>
        <taxon>Aeromonadales</taxon>
        <taxon>Aeromonadaceae</taxon>
        <taxon>Aeromonas</taxon>
    </lineage>
</organism>
<dbReference type="RefSeq" id="WP_042640000.1">
    <property type="nucleotide sequence ID" value="NZ_CDDF01000005.1"/>
</dbReference>
<proteinExistence type="inferred from homology"/>
<evidence type="ECO:0000313" key="10">
    <source>
        <dbReference type="Proteomes" id="UP001596132"/>
    </source>
</evidence>
<protein>
    <submittedName>
        <fullName evidence="9">Efflux RND transporter periplasmic adaptor subunit</fullName>
    </submittedName>
</protein>
<keyword evidence="10" id="KW-1185">Reference proteome</keyword>
<keyword evidence="4" id="KW-0732">Signal</keyword>
<dbReference type="Pfam" id="PF25944">
    <property type="entry name" value="Beta-barrel_RND"/>
    <property type="match status" value="1"/>
</dbReference>
<name>A0ABW0Y8W8_9GAMM</name>
<dbReference type="Pfam" id="PF25917">
    <property type="entry name" value="BSH_RND"/>
    <property type="match status" value="1"/>
</dbReference>